<evidence type="ECO:0000256" key="8">
    <source>
        <dbReference type="ARBA" id="ARBA00023014"/>
    </source>
</evidence>
<protein>
    <submittedName>
        <fullName evidence="10">Acetylene hydratase</fullName>
        <ecNumber evidence="10">4.2.1.112</ecNumber>
    </submittedName>
</protein>
<dbReference type="CDD" id="cd02781">
    <property type="entry name" value="MopB_CT_Acetylene-hydratase"/>
    <property type="match status" value="1"/>
</dbReference>
<dbReference type="InterPro" id="IPR050612">
    <property type="entry name" value="Prok_Mopterin_Oxidored"/>
</dbReference>
<evidence type="ECO:0000256" key="3">
    <source>
        <dbReference type="ARBA" id="ARBA00022505"/>
    </source>
</evidence>
<dbReference type="EC" id="4.2.1.112" evidence="10"/>
<organism evidence="10 11">
    <name type="scientific">Sporomusa silvacetica DSM 10669</name>
    <dbReference type="NCBI Taxonomy" id="1123289"/>
    <lineage>
        <taxon>Bacteria</taxon>
        <taxon>Bacillati</taxon>
        <taxon>Bacillota</taxon>
        <taxon>Negativicutes</taxon>
        <taxon>Selenomonadales</taxon>
        <taxon>Sporomusaceae</taxon>
        <taxon>Sporomusa</taxon>
    </lineage>
</organism>
<dbReference type="Gene3D" id="2.20.25.90">
    <property type="entry name" value="ADC-like domains"/>
    <property type="match status" value="1"/>
</dbReference>
<dbReference type="InterPro" id="IPR006311">
    <property type="entry name" value="TAT_signal"/>
</dbReference>
<dbReference type="Pfam" id="PF00384">
    <property type="entry name" value="Molybdopterin"/>
    <property type="match status" value="1"/>
</dbReference>
<dbReference type="InterPro" id="IPR006963">
    <property type="entry name" value="Mopterin_OxRdtase_4Fe-4S_dom"/>
</dbReference>
<dbReference type="RefSeq" id="WP_094605678.1">
    <property type="nucleotide sequence ID" value="NZ_CP155573.1"/>
</dbReference>
<dbReference type="SUPFAM" id="SSF53706">
    <property type="entry name" value="Formate dehydrogenase/DMSO reductase, domains 1-3"/>
    <property type="match status" value="1"/>
</dbReference>
<name>A0ABZ3IQY9_9FIRM</name>
<dbReference type="PROSITE" id="PS51669">
    <property type="entry name" value="4FE4S_MOW_BIS_MGD"/>
    <property type="match status" value="1"/>
</dbReference>
<keyword evidence="11" id="KW-1185">Reference proteome</keyword>
<dbReference type="EMBL" id="CP155573">
    <property type="protein sequence ID" value="XFO67833.1"/>
    <property type="molecule type" value="Genomic_DNA"/>
</dbReference>
<evidence type="ECO:0000259" key="9">
    <source>
        <dbReference type="PROSITE" id="PS51669"/>
    </source>
</evidence>
<dbReference type="InterPro" id="IPR037949">
    <property type="entry name" value="MopB_CT_Acetylene-hydratase"/>
</dbReference>
<dbReference type="PROSITE" id="PS51318">
    <property type="entry name" value="TAT"/>
    <property type="match status" value="1"/>
</dbReference>
<dbReference type="InterPro" id="IPR006656">
    <property type="entry name" value="Mopterin_OxRdtase"/>
</dbReference>
<reference evidence="10" key="1">
    <citation type="submission" date="2024-05" db="EMBL/GenBank/DDBJ databases">
        <title>Isolation and characterization of Sporomusa carbonis sp. nov., a carboxydotrophic hydrogenogen in the genus of Sporomusa isolated from a charcoal burning pile.</title>
        <authorList>
            <person name="Boeer T."/>
            <person name="Rosenbaum F."/>
            <person name="Eysell L."/>
            <person name="Mueller V."/>
            <person name="Daniel R."/>
            <person name="Poehlein A."/>
        </authorList>
    </citation>
    <scope>NUCLEOTIDE SEQUENCE [LARGE SCALE GENOMIC DNA]</scope>
    <source>
        <strain evidence="10">DSM 10669</strain>
    </source>
</reference>
<dbReference type="Pfam" id="PF04879">
    <property type="entry name" value="Molybdop_Fe4S4"/>
    <property type="match status" value="1"/>
</dbReference>
<evidence type="ECO:0000313" key="11">
    <source>
        <dbReference type="Proteomes" id="UP000216752"/>
    </source>
</evidence>
<evidence type="ECO:0000256" key="4">
    <source>
        <dbReference type="ARBA" id="ARBA00022723"/>
    </source>
</evidence>
<keyword evidence="5" id="KW-0732">Signal</keyword>
<evidence type="ECO:0000256" key="2">
    <source>
        <dbReference type="ARBA" id="ARBA00022485"/>
    </source>
</evidence>
<dbReference type="Proteomes" id="UP000216752">
    <property type="component" value="Chromosome"/>
</dbReference>
<dbReference type="NCBIfam" id="TIGR01409">
    <property type="entry name" value="TAT_signal_seq"/>
    <property type="match status" value="1"/>
</dbReference>
<evidence type="ECO:0000313" key="10">
    <source>
        <dbReference type="EMBL" id="XFO67833.1"/>
    </source>
</evidence>
<evidence type="ECO:0000256" key="7">
    <source>
        <dbReference type="ARBA" id="ARBA00023004"/>
    </source>
</evidence>
<feature type="domain" description="4Fe-4S Mo/W bis-MGD-type" evidence="9">
    <location>
        <begin position="46"/>
        <end position="102"/>
    </location>
</feature>
<proteinExistence type="inferred from homology"/>
<keyword evidence="7" id="KW-0408">Iron</keyword>
<keyword evidence="8" id="KW-0411">Iron-sulfur</keyword>
<dbReference type="SMART" id="SM00926">
    <property type="entry name" value="Molybdop_Fe4S4"/>
    <property type="match status" value="1"/>
</dbReference>
<comment type="similarity">
    <text evidence="1">Belongs to the prokaryotic molybdopterin-containing oxidoreductase family.</text>
</comment>
<evidence type="ECO:0000256" key="5">
    <source>
        <dbReference type="ARBA" id="ARBA00022729"/>
    </source>
</evidence>
<dbReference type="GO" id="GO:0018818">
    <property type="term" value="F:acetylene hydratase activity"/>
    <property type="evidence" value="ECO:0007669"/>
    <property type="project" value="UniProtKB-EC"/>
</dbReference>
<dbReference type="Gene3D" id="3.40.50.740">
    <property type="match status" value="2"/>
</dbReference>
<keyword evidence="6" id="KW-0560">Oxidoreductase</keyword>
<sequence length="897" mass="100460">MKQLVLNRRQFLKATAITGIAASFSGSLKGLMQGEAAGAPAKTAATKIIRTCCRGCIGKCGILAHVKDGRLIKLEGDPDQPMTRGKVCAKGLAGIQALYNPNRNKYPMVRVGARGENKWKRVSWEEAIDTIAGKLMEIREKYGAEQVLCTTGGGGNPEFGSVRRFASVFGTPNWFEPGAQQCYMPRTVCYNMIYGNTDMKYQTTSIADSEGHEIYFYDDTPMKTLVIWGSCPANNSPSQGGRAVVELRARGVQTVVVDPRFTADAAKADVWLPIRPGTDVALELCWIRYIIEHKLYDEEFVMKWSNLPFLVNTQTKMCLRESDIMPGGDSNTYVVLDRKTQSAKPLPYPWDDSLDPELFGTFMVNGVECKTGFQLYKERCEPFTLEKAAEICWLDAVMIEKAIKIYAQGPGGLCLGVATDQHPQSAQAAMAACALDLMMGYVQKPGALLQNFGDVKFGDSAVSPLYKLLPAEQFRKRLGGAEYKGANSWGSCHNPTVLQAIKTGEPYPLRAWLERSGNKLAVLGNASSWIEALEKMEFIVHMYMYPTSFSAYADVLLPVQEWLESDYVVPPLNMLFVRQAVTHTYETMNETVIWAKIAKRCGELGHQACKDSFDPAKTAPEQPYWNSMEEFLDYNCKLKLGMTFKELAEKVPYEAMPIDKWRKYYTYKEIDPKTGKPKGFGRPSKKVEIYGEAFITLARTGAPYAPYPLPPASKDYDPLPYFVEPHESPLEGSELAQKFPLVMTNGRLPYFHHGTLRNVPWLREIYPVPEIWIHPKAAAKYGVSQGDWVNVESQRGKIKAKAWVTEGINPGVVYMERFWTPETLNTDTHGWKEVNVNVLSKNDAPFNDVIGTYTLRGYLVKVSKADGPPKGVWLKPEEFKKWLPEPSDPTPLKDKEV</sequence>
<dbReference type="Gene3D" id="3.40.228.10">
    <property type="entry name" value="Dimethylsulfoxide Reductase, domain 2"/>
    <property type="match status" value="2"/>
</dbReference>
<gene>
    <name evidence="10" type="ORF">SPSIL_040520</name>
</gene>
<dbReference type="InterPro" id="IPR006657">
    <property type="entry name" value="MoPterin_dinucl-bd_dom"/>
</dbReference>
<dbReference type="PANTHER" id="PTHR43742:SF9">
    <property type="entry name" value="TETRATHIONATE REDUCTASE SUBUNIT A"/>
    <property type="match status" value="1"/>
</dbReference>
<dbReference type="PANTHER" id="PTHR43742">
    <property type="entry name" value="TRIMETHYLAMINE-N-OXIDE REDUCTASE"/>
    <property type="match status" value="1"/>
</dbReference>
<evidence type="ECO:0000256" key="6">
    <source>
        <dbReference type="ARBA" id="ARBA00023002"/>
    </source>
</evidence>
<accession>A0ABZ3IQY9</accession>
<dbReference type="InterPro" id="IPR019546">
    <property type="entry name" value="TAT_signal_bac_arc"/>
</dbReference>
<dbReference type="Pfam" id="PF01568">
    <property type="entry name" value="Molydop_binding"/>
    <property type="match status" value="1"/>
</dbReference>
<dbReference type="InterPro" id="IPR009010">
    <property type="entry name" value="Asp_de-COase-like_dom_sf"/>
</dbReference>
<keyword evidence="10" id="KW-0456">Lyase</keyword>
<dbReference type="SUPFAM" id="SSF50692">
    <property type="entry name" value="ADC-like"/>
    <property type="match status" value="1"/>
</dbReference>
<keyword evidence="4" id="KW-0479">Metal-binding</keyword>
<keyword evidence="2" id="KW-0004">4Fe-4S</keyword>
<dbReference type="Gene3D" id="2.40.40.20">
    <property type="match status" value="1"/>
</dbReference>
<evidence type="ECO:0000256" key="1">
    <source>
        <dbReference type="ARBA" id="ARBA00010312"/>
    </source>
</evidence>
<keyword evidence="3" id="KW-0500">Molybdenum</keyword>